<gene>
    <name evidence="2" type="ORF">H8730_01400</name>
</gene>
<feature type="region of interest" description="Disordered" evidence="1">
    <location>
        <begin position="83"/>
        <end position="105"/>
    </location>
</feature>
<keyword evidence="3" id="KW-1185">Reference proteome</keyword>
<reference evidence="2" key="1">
    <citation type="submission" date="2020-08" db="EMBL/GenBank/DDBJ databases">
        <title>Genome public.</title>
        <authorList>
            <person name="Liu C."/>
            <person name="Sun Q."/>
        </authorList>
    </citation>
    <scope>NUCLEOTIDE SEQUENCE</scope>
    <source>
        <strain evidence="2">NSJ-32</strain>
    </source>
</reference>
<feature type="compositionally biased region" description="Low complexity" evidence="1">
    <location>
        <begin position="144"/>
        <end position="159"/>
    </location>
</feature>
<dbReference type="Proteomes" id="UP000657006">
    <property type="component" value="Unassembled WGS sequence"/>
</dbReference>
<sequence>MDQSINFEQMRQMINMFSNFSGPRETPSPKSEKSDDRTPESMRILKTVMPFMESPAKGQLGILLKCMELKNTVSCYEQEVKKKDTADFQRSASSKPKNEFSPRKQREMLKSIRDVCGKDKQHIIDMALQTLQMQEFMKMTQHGADPSAQPQEAAPASRQDSPPSNPQPDLGSALSYLRPEPFKASPQSSAISNPSLSEQLKEGLTPEQQQMFDNLSSFMNNTPPKGAPNE</sequence>
<feature type="compositionally biased region" description="Polar residues" evidence="1">
    <location>
        <begin position="206"/>
        <end position="223"/>
    </location>
</feature>
<protein>
    <submittedName>
        <fullName evidence="2">Uncharacterized protein</fullName>
    </submittedName>
</protein>
<feature type="compositionally biased region" description="Basic and acidic residues" evidence="1">
    <location>
        <begin position="30"/>
        <end position="40"/>
    </location>
</feature>
<name>A0A926HW12_9FIRM</name>
<dbReference type="EMBL" id="JACRSQ010000001">
    <property type="protein sequence ID" value="MBC8542207.1"/>
    <property type="molecule type" value="Genomic_DNA"/>
</dbReference>
<feature type="region of interest" description="Disordered" evidence="1">
    <location>
        <begin position="18"/>
        <end position="40"/>
    </location>
</feature>
<accession>A0A926HW12</accession>
<evidence type="ECO:0000313" key="2">
    <source>
        <dbReference type="EMBL" id="MBC8542207.1"/>
    </source>
</evidence>
<evidence type="ECO:0000256" key="1">
    <source>
        <dbReference type="SAM" id="MobiDB-lite"/>
    </source>
</evidence>
<proteinExistence type="predicted"/>
<dbReference type="AlphaFoldDB" id="A0A926HW12"/>
<feature type="region of interest" description="Disordered" evidence="1">
    <location>
        <begin position="140"/>
        <end position="230"/>
    </location>
</feature>
<comment type="caution">
    <text evidence="2">The sequence shown here is derived from an EMBL/GenBank/DDBJ whole genome shotgun (WGS) entry which is preliminary data.</text>
</comment>
<feature type="compositionally biased region" description="Basic and acidic residues" evidence="1">
    <location>
        <begin position="96"/>
        <end position="105"/>
    </location>
</feature>
<evidence type="ECO:0000313" key="3">
    <source>
        <dbReference type="Proteomes" id="UP000657006"/>
    </source>
</evidence>
<organism evidence="2 3">
    <name type="scientific">Bianquea renquensis</name>
    <dbReference type="NCBI Taxonomy" id="2763661"/>
    <lineage>
        <taxon>Bacteria</taxon>
        <taxon>Bacillati</taxon>
        <taxon>Bacillota</taxon>
        <taxon>Clostridia</taxon>
        <taxon>Eubacteriales</taxon>
        <taxon>Bianqueaceae</taxon>
        <taxon>Bianquea</taxon>
    </lineage>
</organism>
<feature type="compositionally biased region" description="Polar residues" evidence="1">
    <location>
        <begin position="185"/>
        <end position="198"/>
    </location>
</feature>
<dbReference type="RefSeq" id="WP_177718282.1">
    <property type="nucleotide sequence ID" value="NZ_JACRSQ010000001.1"/>
</dbReference>